<evidence type="ECO:0000313" key="7">
    <source>
        <dbReference type="EMBL" id="TDP09731.1"/>
    </source>
</evidence>
<evidence type="ECO:0000256" key="4">
    <source>
        <dbReference type="ARBA" id="ARBA00022884"/>
    </source>
</evidence>
<comment type="caution">
    <text evidence="7">The sequence shown here is derived from an EMBL/GenBank/DDBJ whole genome shotgun (WGS) entry which is preliminary data.</text>
</comment>
<comment type="function">
    <text evidence="5">Member of a network of 50S ribosomal subunit biogenesis factors which assembles along the 30S-50S interface, preventing incorrect 23S rRNA structures from forming. Promotes peptidyl transferase center (PTC) maturation.</text>
</comment>
<feature type="compositionally biased region" description="Acidic residues" evidence="6">
    <location>
        <begin position="1"/>
        <end position="12"/>
    </location>
</feature>
<keyword evidence="1 5" id="KW-0963">Cytoplasm</keyword>
<dbReference type="GO" id="GO:0005829">
    <property type="term" value="C:cytosol"/>
    <property type="evidence" value="ECO:0007669"/>
    <property type="project" value="TreeGrafter"/>
</dbReference>
<evidence type="ECO:0000256" key="3">
    <source>
        <dbReference type="ARBA" id="ARBA00022730"/>
    </source>
</evidence>
<evidence type="ECO:0000256" key="2">
    <source>
        <dbReference type="ARBA" id="ARBA00022517"/>
    </source>
</evidence>
<sequence length="194" mass="22327">MSEFPEDFDADFDERPSKSQKKRDMHDLQALGADLLTLPESRLEPLDLPEILRDAVRDAKKISNFEGKRRQLQYIGKLMRKVDPEPIREAVAAFKLGHAQDSLALHEAERWRERLLDNDEALQSFISEFAGVDVQQLRSLVRSARKDLNTPKPADQEQRHGRAYRELFQLIKAELKRASREAGDDAESDDDDES</sequence>
<comment type="similarity">
    <text evidence="5">Belongs to the DarP family.</text>
</comment>
<dbReference type="Proteomes" id="UP000295357">
    <property type="component" value="Unassembled WGS sequence"/>
</dbReference>
<keyword evidence="2 5" id="KW-0690">Ribosome biogenesis</keyword>
<dbReference type="EMBL" id="SNXE01000004">
    <property type="protein sequence ID" value="TDP09731.1"/>
    <property type="molecule type" value="Genomic_DNA"/>
</dbReference>
<evidence type="ECO:0000313" key="8">
    <source>
        <dbReference type="Proteomes" id="UP000295357"/>
    </source>
</evidence>
<gene>
    <name evidence="5" type="primary">darP</name>
    <name evidence="7" type="ORF">DFR39_104296</name>
</gene>
<dbReference type="NCBIfam" id="NF003593">
    <property type="entry name" value="PRK05255.1-1"/>
    <property type="match status" value="1"/>
</dbReference>
<dbReference type="InterPro" id="IPR023153">
    <property type="entry name" value="DarP_sf"/>
</dbReference>
<dbReference type="AlphaFoldDB" id="A0A4R6N8C5"/>
<feature type="region of interest" description="Disordered" evidence="6">
    <location>
        <begin position="1"/>
        <end position="25"/>
    </location>
</feature>
<dbReference type="SUPFAM" id="SSF158710">
    <property type="entry name" value="PSPTO4464-like"/>
    <property type="match status" value="1"/>
</dbReference>
<dbReference type="Gene3D" id="1.10.60.30">
    <property type="entry name" value="PSPTO4464-like domains"/>
    <property type="match status" value="2"/>
</dbReference>
<dbReference type="CDD" id="cd16331">
    <property type="entry name" value="YjgA-like"/>
    <property type="match status" value="1"/>
</dbReference>
<feature type="compositionally biased region" description="Basic and acidic residues" evidence="6">
    <location>
        <begin position="13"/>
        <end position="25"/>
    </location>
</feature>
<name>A0A4R6N8C5_9BURK</name>
<comment type="subcellular location">
    <subcellularLocation>
        <location evidence="5">Cytoplasm</location>
    </subcellularLocation>
    <text evidence="5">Associates with late stage pre-50S ribosomal subunits.</text>
</comment>
<protein>
    <recommendedName>
        <fullName evidence="5">Dual-action ribosomal maturation protein DarP</fullName>
    </recommendedName>
    <alternativeName>
        <fullName evidence="5">Large ribosomal subunit assembly factor DarP</fullName>
    </alternativeName>
</protein>
<organism evidence="7 8">
    <name type="scientific">Roseateles asaccharophilus</name>
    <dbReference type="NCBI Taxonomy" id="582607"/>
    <lineage>
        <taxon>Bacteria</taxon>
        <taxon>Pseudomonadati</taxon>
        <taxon>Pseudomonadota</taxon>
        <taxon>Betaproteobacteria</taxon>
        <taxon>Burkholderiales</taxon>
        <taxon>Sphaerotilaceae</taxon>
        <taxon>Roseateles</taxon>
    </lineage>
</organism>
<keyword evidence="8" id="KW-1185">Reference proteome</keyword>
<keyword evidence="4 5" id="KW-0694">RNA-binding</keyword>
<reference evidence="7 8" key="1">
    <citation type="submission" date="2019-03" db="EMBL/GenBank/DDBJ databases">
        <title>Genomic Encyclopedia of Type Strains, Phase IV (KMG-IV): sequencing the most valuable type-strain genomes for metagenomic binning, comparative biology and taxonomic classification.</title>
        <authorList>
            <person name="Goeker M."/>
        </authorList>
    </citation>
    <scope>NUCLEOTIDE SEQUENCE [LARGE SCALE GENOMIC DNA]</scope>
    <source>
        <strain evidence="7 8">DSM 25082</strain>
    </source>
</reference>
<dbReference type="PIRSF" id="PIRSF016183">
    <property type="entry name" value="UCP016183"/>
    <property type="match status" value="1"/>
</dbReference>
<dbReference type="GO" id="GO:0043022">
    <property type="term" value="F:ribosome binding"/>
    <property type="evidence" value="ECO:0007669"/>
    <property type="project" value="UniProtKB-UniRule"/>
</dbReference>
<proteinExistence type="inferred from homology"/>
<dbReference type="HAMAP" id="MF_00765">
    <property type="entry name" value="DarP"/>
    <property type="match status" value="1"/>
</dbReference>
<dbReference type="Pfam" id="PF04751">
    <property type="entry name" value="DarP"/>
    <property type="match status" value="1"/>
</dbReference>
<evidence type="ECO:0000256" key="6">
    <source>
        <dbReference type="SAM" id="MobiDB-lite"/>
    </source>
</evidence>
<dbReference type="InterPro" id="IPR006839">
    <property type="entry name" value="DarP"/>
</dbReference>
<accession>A0A4R6N8C5</accession>
<dbReference type="OrthoDB" id="5293604at2"/>
<dbReference type="RefSeq" id="WP_133603692.1">
    <property type="nucleotide sequence ID" value="NZ_JAUFPJ010000004.1"/>
</dbReference>
<dbReference type="GO" id="GO:0019843">
    <property type="term" value="F:rRNA binding"/>
    <property type="evidence" value="ECO:0007669"/>
    <property type="project" value="UniProtKB-UniRule"/>
</dbReference>
<dbReference type="PANTHER" id="PTHR38101:SF1">
    <property type="entry name" value="UPF0307 PROTEIN YJGA"/>
    <property type="match status" value="1"/>
</dbReference>
<evidence type="ECO:0000256" key="1">
    <source>
        <dbReference type="ARBA" id="ARBA00022490"/>
    </source>
</evidence>
<evidence type="ECO:0000256" key="5">
    <source>
        <dbReference type="HAMAP-Rule" id="MF_00765"/>
    </source>
</evidence>
<keyword evidence="3 5" id="KW-0699">rRNA-binding</keyword>
<dbReference type="PANTHER" id="PTHR38101">
    <property type="entry name" value="UPF0307 PROTEIN YJGA"/>
    <property type="match status" value="1"/>
</dbReference>
<dbReference type="GO" id="GO:1902626">
    <property type="term" value="P:assembly of large subunit precursor of preribosome"/>
    <property type="evidence" value="ECO:0007669"/>
    <property type="project" value="UniProtKB-UniRule"/>
</dbReference>